<dbReference type="SUPFAM" id="SSF103190">
    <property type="entry name" value="Sensory domain-like"/>
    <property type="match status" value="1"/>
</dbReference>
<evidence type="ECO:0000256" key="4">
    <source>
        <dbReference type="ARBA" id="ARBA00022475"/>
    </source>
</evidence>
<keyword evidence="5 15" id="KW-0597">Phosphoprotein</keyword>
<evidence type="ECO:0000256" key="10">
    <source>
        <dbReference type="ARBA" id="ARBA00022840"/>
    </source>
</evidence>
<dbReference type="InterPro" id="IPR036641">
    <property type="entry name" value="HPT_dom_sf"/>
</dbReference>
<dbReference type="Pfam" id="PF00989">
    <property type="entry name" value="PAS"/>
    <property type="match status" value="1"/>
</dbReference>
<dbReference type="PROSITE" id="PS50113">
    <property type="entry name" value="PAC"/>
    <property type="match status" value="2"/>
</dbReference>
<dbReference type="GO" id="GO:0000155">
    <property type="term" value="F:phosphorelay sensor kinase activity"/>
    <property type="evidence" value="ECO:0007669"/>
    <property type="project" value="InterPro"/>
</dbReference>
<feature type="modified residue" description="Phosphohistidine" evidence="14">
    <location>
        <position position="1331"/>
    </location>
</feature>
<keyword evidence="4" id="KW-1003">Cell membrane</keyword>
<dbReference type="InterPro" id="IPR029151">
    <property type="entry name" value="Sensor-like_sf"/>
</dbReference>
<dbReference type="EC" id="2.7.13.3" evidence="3"/>
<dbReference type="Gene3D" id="3.30.565.10">
    <property type="entry name" value="Histidine kinase-like ATPase, C-terminal domain"/>
    <property type="match status" value="1"/>
</dbReference>
<evidence type="ECO:0000256" key="5">
    <source>
        <dbReference type="ARBA" id="ARBA00022553"/>
    </source>
</evidence>
<name>A0A1H1T325_9GAMM</name>
<dbReference type="SMART" id="SM00086">
    <property type="entry name" value="PAC"/>
    <property type="match status" value="3"/>
</dbReference>
<feature type="domain" description="PAS" evidence="19">
    <location>
        <begin position="334"/>
        <end position="404"/>
    </location>
</feature>
<dbReference type="Proteomes" id="UP000243413">
    <property type="component" value="Chromosome I"/>
</dbReference>
<dbReference type="SUPFAM" id="SSF55785">
    <property type="entry name" value="PYP-like sensor domain (PAS domain)"/>
    <property type="match status" value="3"/>
</dbReference>
<dbReference type="InterPro" id="IPR013767">
    <property type="entry name" value="PAS_fold"/>
</dbReference>
<dbReference type="OrthoDB" id="9810730at2"/>
<keyword evidence="7 16" id="KW-0812">Transmembrane</keyword>
<dbReference type="PROSITE" id="PS50112">
    <property type="entry name" value="PAS"/>
    <property type="match status" value="1"/>
</dbReference>
<evidence type="ECO:0000256" key="6">
    <source>
        <dbReference type="ARBA" id="ARBA00022679"/>
    </source>
</evidence>
<dbReference type="CDD" id="cd00130">
    <property type="entry name" value="PAS"/>
    <property type="match status" value="2"/>
</dbReference>
<evidence type="ECO:0000259" key="19">
    <source>
        <dbReference type="PROSITE" id="PS50112"/>
    </source>
</evidence>
<keyword evidence="11 16" id="KW-1133">Transmembrane helix</keyword>
<dbReference type="InterPro" id="IPR036097">
    <property type="entry name" value="HisK_dim/P_sf"/>
</dbReference>
<dbReference type="Pfam" id="PF21623">
    <property type="entry name" value="HK_sensor_dom_bact"/>
    <property type="match status" value="1"/>
</dbReference>
<organism evidence="22 23">
    <name type="scientific">Halopseudomonas sabulinigri</name>
    <dbReference type="NCBI Taxonomy" id="472181"/>
    <lineage>
        <taxon>Bacteria</taxon>
        <taxon>Pseudomonadati</taxon>
        <taxon>Pseudomonadota</taxon>
        <taxon>Gammaproteobacteria</taxon>
        <taxon>Pseudomonadales</taxon>
        <taxon>Pseudomonadaceae</taxon>
        <taxon>Halopseudomonas</taxon>
    </lineage>
</organism>
<dbReference type="SUPFAM" id="SSF47384">
    <property type="entry name" value="Homodimeric domain of signal transducing histidine kinase"/>
    <property type="match status" value="1"/>
</dbReference>
<dbReference type="Pfam" id="PF00072">
    <property type="entry name" value="Response_reg"/>
    <property type="match status" value="2"/>
</dbReference>
<evidence type="ECO:0000313" key="23">
    <source>
        <dbReference type="Proteomes" id="UP000243413"/>
    </source>
</evidence>
<comment type="subcellular location">
    <subcellularLocation>
        <location evidence="2">Cell membrane</location>
        <topology evidence="2">Multi-pass membrane protein</topology>
    </subcellularLocation>
</comment>
<dbReference type="PROSITE" id="PS50110">
    <property type="entry name" value="RESPONSE_REGULATORY"/>
    <property type="match status" value="2"/>
</dbReference>
<proteinExistence type="predicted"/>
<feature type="domain" description="HPt" evidence="21">
    <location>
        <begin position="1292"/>
        <end position="1395"/>
    </location>
</feature>
<evidence type="ECO:0000256" key="11">
    <source>
        <dbReference type="ARBA" id="ARBA00022989"/>
    </source>
</evidence>
<dbReference type="InterPro" id="IPR000700">
    <property type="entry name" value="PAS-assoc_C"/>
</dbReference>
<dbReference type="SUPFAM" id="SSF47226">
    <property type="entry name" value="Histidine-containing phosphotransfer domain, HPT domain"/>
    <property type="match status" value="1"/>
</dbReference>
<dbReference type="GO" id="GO:0005886">
    <property type="term" value="C:plasma membrane"/>
    <property type="evidence" value="ECO:0007669"/>
    <property type="project" value="UniProtKB-SubCell"/>
</dbReference>
<keyword evidence="6" id="KW-0808">Transferase</keyword>
<feature type="domain" description="Histidine kinase" evidence="17">
    <location>
        <begin position="751"/>
        <end position="972"/>
    </location>
</feature>
<dbReference type="SMART" id="SM00388">
    <property type="entry name" value="HisKA"/>
    <property type="match status" value="1"/>
</dbReference>
<dbReference type="Pfam" id="PF08447">
    <property type="entry name" value="PAS_3"/>
    <property type="match status" value="1"/>
</dbReference>
<dbReference type="Gene3D" id="2.10.70.100">
    <property type="match status" value="1"/>
</dbReference>
<dbReference type="CDD" id="cd17546">
    <property type="entry name" value="REC_hyHK_CKI1_RcsC-like"/>
    <property type="match status" value="2"/>
</dbReference>
<evidence type="ECO:0000256" key="1">
    <source>
        <dbReference type="ARBA" id="ARBA00000085"/>
    </source>
</evidence>
<dbReference type="InterPro" id="IPR000014">
    <property type="entry name" value="PAS"/>
</dbReference>
<dbReference type="InterPro" id="IPR011006">
    <property type="entry name" value="CheY-like_superfamily"/>
</dbReference>
<evidence type="ECO:0000256" key="15">
    <source>
        <dbReference type="PROSITE-ProRule" id="PRU00169"/>
    </source>
</evidence>
<evidence type="ECO:0000256" key="12">
    <source>
        <dbReference type="ARBA" id="ARBA00023012"/>
    </source>
</evidence>
<gene>
    <name evidence="22" type="ORF">SAMN05216271_2158</name>
</gene>
<dbReference type="GO" id="GO:0006355">
    <property type="term" value="P:regulation of DNA-templated transcription"/>
    <property type="evidence" value="ECO:0007669"/>
    <property type="project" value="InterPro"/>
</dbReference>
<dbReference type="CDD" id="cd00082">
    <property type="entry name" value="HisKA"/>
    <property type="match status" value="1"/>
</dbReference>
<feature type="modified residue" description="4-aspartylphosphate" evidence="15">
    <location>
        <position position="1190"/>
    </location>
</feature>
<evidence type="ECO:0000256" key="13">
    <source>
        <dbReference type="ARBA" id="ARBA00023136"/>
    </source>
</evidence>
<dbReference type="InterPro" id="IPR048760">
    <property type="entry name" value="VP0354-like_sensor_dom"/>
</dbReference>
<evidence type="ECO:0000256" key="3">
    <source>
        <dbReference type="ARBA" id="ARBA00012438"/>
    </source>
</evidence>
<feature type="domain" description="PAC" evidence="20">
    <location>
        <begin position="681"/>
        <end position="733"/>
    </location>
</feature>
<comment type="catalytic activity">
    <reaction evidence="1">
        <text>ATP + protein L-histidine = ADP + protein N-phospho-L-histidine.</text>
        <dbReference type="EC" id="2.7.13.3"/>
    </reaction>
</comment>
<dbReference type="SMART" id="SM00387">
    <property type="entry name" value="HATPase_c"/>
    <property type="match status" value="1"/>
</dbReference>
<evidence type="ECO:0000259" key="18">
    <source>
        <dbReference type="PROSITE" id="PS50110"/>
    </source>
</evidence>
<dbReference type="InterPro" id="IPR035965">
    <property type="entry name" value="PAS-like_dom_sf"/>
</dbReference>
<dbReference type="EMBL" id="LT629763">
    <property type="protein sequence ID" value="SDS54571.1"/>
    <property type="molecule type" value="Genomic_DNA"/>
</dbReference>
<dbReference type="FunFam" id="3.30.565.10:FF:000010">
    <property type="entry name" value="Sensor histidine kinase RcsC"/>
    <property type="match status" value="1"/>
</dbReference>
<evidence type="ECO:0000256" key="9">
    <source>
        <dbReference type="ARBA" id="ARBA00022777"/>
    </source>
</evidence>
<dbReference type="Gene3D" id="1.10.287.130">
    <property type="match status" value="1"/>
</dbReference>
<dbReference type="Gene3D" id="3.40.50.2300">
    <property type="match status" value="2"/>
</dbReference>
<dbReference type="InterPro" id="IPR036890">
    <property type="entry name" value="HATPase_C_sf"/>
</dbReference>
<evidence type="ECO:0000256" key="8">
    <source>
        <dbReference type="ARBA" id="ARBA00022741"/>
    </source>
</evidence>
<dbReference type="InterPro" id="IPR003661">
    <property type="entry name" value="HisK_dim/P_dom"/>
</dbReference>
<protein>
    <recommendedName>
        <fullName evidence="3">histidine kinase</fullName>
        <ecNumber evidence="3">2.7.13.3</ecNumber>
    </recommendedName>
</protein>
<keyword evidence="10" id="KW-0067">ATP-binding</keyword>
<dbReference type="Pfam" id="PF02518">
    <property type="entry name" value="HATPase_c"/>
    <property type="match status" value="1"/>
</dbReference>
<dbReference type="InterPro" id="IPR004358">
    <property type="entry name" value="Sig_transdc_His_kin-like_C"/>
</dbReference>
<dbReference type="SUPFAM" id="SSF52172">
    <property type="entry name" value="CheY-like"/>
    <property type="match status" value="2"/>
</dbReference>
<accession>A0A1H1T325</accession>
<evidence type="ECO:0000256" key="7">
    <source>
        <dbReference type="ARBA" id="ARBA00022692"/>
    </source>
</evidence>
<reference evidence="23" key="1">
    <citation type="submission" date="2016-10" db="EMBL/GenBank/DDBJ databases">
        <authorList>
            <person name="Varghese N."/>
            <person name="Submissions S."/>
        </authorList>
    </citation>
    <scope>NUCLEOTIDE SEQUENCE [LARGE SCALE GENOMIC DNA]</scope>
    <source>
        <strain evidence="23">JCM 14963</strain>
    </source>
</reference>
<evidence type="ECO:0000259" key="20">
    <source>
        <dbReference type="PROSITE" id="PS50113"/>
    </source>
</evidence>
<dbReference type="PANTHER" id="PTHR45339">
    <property type="entry name" value="HYBRID SIGNAL TRANSDUCTION HISTIDINE KINASE J"/>
    <property type="match status" value="1"/>
</dbReference>
<dbReference type="SMART" id="SM00091">
    <property type="entry name" value="PAS"/>
    <property type="match status" value="3"/>
</dbReference>
<dbReference type="InterPro" id="IPR008207">
    <property type="entry name" value="Sig_transdc_His_kin_Hpt_dom"/>
</dbReference>
<dbReference type="PROSITE" id="PS50109">
    <property type="entry name" value="HIS_KIN"/>
    <property type="match status" value="1"/>
</dbReference>
<dbReference type="InterPro" id="IPR005467">
    <property type="entry name" value="His_kinase_dom"/>
</dbReference>
<dbReference type="NCBIfam" id="TIGR00229">
    <property type="entry name" value="sensory_box"/>
    <property type="match status" value="2"/>
</dbReference>
<evidence type="ECO:0000256" key="14">
    <source>
        <dbReference type="PROSITE-ProRule" id="PRU00110"/>
    </source>
</evidence>
<evidence type="ECO:0000259" key="17">
    <source>
        <dbReference type="PROSITE" id="PS50109"/>
    </source>
</evidence>
<dbReference type="InterPro" id="IPR001610">
    <property type="entry name" value="PAC"/>
</dbReference>
<dbReference type="PRINTS" id="PR00344">
    <property type="entry name" value="BCTRLSENSOR"/>
</dbReference>
<dbReference type="Pfam" id="PF00512">
    <property type="entry name" value="HisKA"/>
    <property type="match status" value="1"/>
</dbReference>
<feature type="domain" description="Response regulatory" evidence="18">
    <location>
        <begin position="991"/>
        <end position="1115"/>
    </location>
</feature>
<dbReference type="CDD" id="cd16922">
    <property type="entry name" value="HATPase_EvgS-ArcB-TorS-like"/>
    <property type="match status" value="1"/>
</dbReference>
<dbReference type="Gene3D" id="3.30.450.20">
    <property type="entry name" value="PAS domain"/>
    <property type="match status" value="4"/>
</dbReference>
<keyword evidence="12" id="KW-0902">Two-component regulatory system</keyword>
<dbReference type="PANTHER" id="PTHR45339:SF1">
    <property type="entry name" value="HYBRID SIGNAL TRANSDUCTION HISTIDINE KINASE J"/>
    <property type="match status" value="1"/>
</dbReference>
<keyword evidence="9" id="KW-0418">Kinase</keyword>
<evidence type="ECO:0000256" key="16">
    <source>
        <dbReference type="SAM" id="Phobius"/>
    </source>
</evidence>
<evidence type="ECO:0000256" key="2">
    <source>
        <dbReference type="ARBA" id="ARBA00004651"/>
    </source>
</evidence>
<dbReference type="RefSeq" id="WP_092286499.1">
    <property type="nucleotide sequence ID" value="NZ_LT629763.1"/>
</dbReference>
<keyword evidence="13 16" id="KW-0472">Membrane</keyword>
<feature type="modified residue" description="4-aspartylphosphate" evidence="15">
    <location>
        <position position="1045"/>
    </location>
</feature>
<keyword evidence="8" id="KW-0547">Nucleotide-binding</keyword>
<sequence length="1479" mass="161758">MLVSASLVAYVSGNMARERAINATFLQLENAARVRAETLSQLTHQLALDVRFLAKTPPIAGIARALANGGYDALEDSSTTVWKNRLGTIFKSYTESREDVAQVRLIGVADQGLELVRVERKPDRVANIAPNRLQIKASEPYFVEGMQTSYDHVYFSNITLNREQGVVQRPYAPMLRALTPVFDEHNQRYGVVVINQDVSAALEHLTIDDNDSLRIYATGPNGDYLVNPDKTLEFGADLGKPLHWQADFTASQYSQQPDHYTGIKGEKRLAVRAEVLLNGEPRDTYVWAALPYSQVTSTVDGARLVAFGATTLIGFLGALLAFVFFRQKMVLEQHQRRLAAIVEGAQDAIIGQDLSGQITSWNPGAESLFGYSQSEVIGKDLMALVFPEHFKQSEARVLASIKQHHHYPHYEAAVRTRSGGEVDVSVAVSVIFSAPGEIIGLSRSFRNISEQMRAQRKIQQLNSSLESKVAARTAELKSRSQMTLAILDVAPTPIITFNAAGEVKTRNSAFTSRLGQASNADTPLLIDNILGSQDVTAVADIRHRLRNLKAMDDKRDGLEVQLLTRSGQYLPFYLSLGLSLIDDQEFWVAIFTDLSELNQQKLELKEAMDNLSMAADVAELGIWIWNLADNALYWDSKMYAIYELSEAQAIDFDSWQEHVHAEDRSATVELISHLVHQTAANNYEFRILTRAGGTRYIQAAAYVQRNDLGTTTRVVGVNRDITAQRLLEIELSSAKEVAQQANIAKSAFLANMSHEIRTPMNAVIGMLQLIDHQSLPTSQSQYITNAMSAAKSLLWLLNDILDYSKIESGKMELDPHSFELDQLLQDLAVVMTGIVIDKSLEILFDIDPGVPMCLRGDGMRLKQVLINLASNAVKFTAQGQVVVAVELTEKTDGRAHIRFSVADSGIGISEEQMTRIFDGFSQAEASTSRQYGGSGLGLVISSRLVRLMGGALQAESTVGQGSRFHFSLALDYDPSASELFLERLKIEQPLKILVVDDNASSVLIHIRMLQSLGWLTEGAESGEDAVTKVVQAAEQQRPFDVILMDWRMPGLDGIATADLVSQALAGERAPAIIMMTAYGKENIQPENEPAEAQIALTLSKPATLAQLHNAVMQALGREQQPMTTAEFSFDDKVLSSIKVLVVEDNLLNQQVVATMLENSGATVAVVSSGVAAISRLTSQKAERPDIVLMDVQMPDIDGLEATRRLRQHSELDDLPILAMTANVSPQDRKNCIAAGMNGHIGKPFDFAELTRTLLYWTGTKAGALAADVAGAAPTPAATADSTAAIRARFGGNVAPFISTFVHFKDEANSFLEKYDAIAAQRDLAAAAALFHTLKGMAGTLGLQALSTFAEKQEKRAANNHAAEDGNDLFTPLFRAEFAELTQAACRVVEDLIAEESVEPDSLPLAPVGQTESLRELLARLVPLLEAGNLEALDNLRQLMQHARDQPALSESLTTLAGLIEQLDFATASNIARTLLEPPA</sequence>
<evidence type="ECO:0000259" key="21">
    <source>
        <dbReference type="PROSITE" id="PS50894"/>
    </source>
</evidence>
<dbReference type="STRING" id="472181.SAMN05216271_2158"/>
<dbReference type="SMART" id="SM00448">
    <property type="entry name" value="REC"/>
    <property type="match status" value="2"/>
</dbReference>
<dbReference type="GO" id="GO:0005524">
    <property type="term" value="F:ATP binding"/>
    <property type="evidence" value="ECO:0007669"/>
    <property type="project" value="UniProtKB-KW"/>
</dbReference>
<feature type="domain" description="PAC" evidence="20">
    <location>
        <begin position="408"/>
        <end position="460"/>
    </location>
</feature>
<dbReference type="PROSITE" id="PS50894">
    <property type="entry name" value="HPT"/>
    <property type="match status" value="1"/>
</dbReference>
<feature type="transmembrane region" description="Helical" evidence="16">
    <location>
        <begin position="304"/>
        <end position="325"/>
    </location>
</feature>
<dbReference type="SUPFAM" id="SSF55874">
    <property type="entry name" value="ATPase domain of HSP90 chaperone/DNA topoisomerase II/histidine kinase"/>
    <property type="match status" value="1"/>
</dbReference>
<dbReference type="InterPro" id="IPR001789">
    <property type="entry name" value="Sig_transdc_resp-reg_receiver"/>
</dbReference>
<feature type="domain" description="Response regulatory" evidence="18">
    <location>
        <begin position="1138"/>
        <end position="1257"/>
    </location>
</feature>
<dbReference type="InterPro" id="IPR013655">
    <property type="entry name" value="PAS_fold_3"/>
</dbReference>
<dbReference type="Pfam" id="PF01627">
    <property type="entry name" value="Hpt"/>
    <property type="match status" value="1"/>
</dbReference>
<dbReference type="InterPro" id="IPR003594">
    <property type="entry name" value="HATPase_dom"/>
</dbReference>
<dbReference type="Gene3D" id="1.20.120.160">
    <property type="entry name" value="HPT domain"/>
    <property type="match status" value="1"/>
</dbReference>
<evidence type="ECO:0000313" key="22">
    <source>
        <dbReference type="EMBL" id="SDS54571.1"/>
    </source>
</evidence>